<accession>A0A0V0YTP7</accession>
<protein>
    <submittedName>
        <fullName evidence="1">Uncharacterized protein</fullName>
    </submittedName>
</protein>
<reference evidence="1 2" key="1">
    <citation type="submission" date="2015-01" db="EMBL/GenBank/DDBJ databases">
        <title>Evolution of Trichinella species and genotypes.</title>
        <authorList>
            <person name="Korhonen P.K."/>
            <person name="Edoardo P."/>
            <person name="Giuseppe L.R."/>
            <person name="Gasser R.B."/>
        </authorList>
    </citation>
    <scope>NUCLEOTIDE SEQUENCE [LARGE SCALE GENOMIC DNA]</scope>
    <source>
        <strain evidence="1">ISS3</strain>
    </source>
</reference>
<dbReference type="InParanoid" id="A0A0V0YTP7"/>
<organism evidence="1 2">
    <name type="scientific">Trichinella spiralis</name>
    <name type="common">Trichina worm</name>
    <dbReference type="NCBI Taxonomy" id="6334"/>
    <lineage>
        <taxon>Eukaryota</taxon>
        <taxon>Metazoa</taxon>
        <taxon>Ecdysozoa</taxon>
        <taxon>Nematoda</taxon>
        <taxon>Enoplea</taxon>
        <taxon>Dorylaimia</taxon>
        <taxon>Trichinellida</taxon>
        <taxon>Trichinellidae</taxon>
        <taxon>Trichinella</taxon>
    </lineage>
</organism>
<dbReference type="Proteomes" id="UP000054776">
    <property type="component" value="Unassembled WGS sequence"/>
</dbReference>
<sequence>MLGYLKGTLGRVENAIETPGEHWLASVRAS</sequence>
<dbReference type="EMBL" id="JYDH01004968">
    <property type="protein sequence ID" value="KRY03650.1"/>
    <property type="molecule type" value="Genomic_DNA"/>
</dbReference>
<proteinExistence type="predicted"/>
<evidence type="ECO:0000313" key="1">
    <source>
        <dbReference type="EMBL" id="KRY03650.1"/>
    </source>
</evidence>
<name>A0A0V0YTP7_TRISP</name>
<evidence type="ECO:0000313" key="2">
    <source>
        <dbReference type="Proteomes" id="UP000054776"/>
    </source>
</evidence>
<keyword evidence="2" id="KW-1185">Reference proteome</keyword>
<gene>
    <name evidence="1" type="ORF">T01_13032</name>
</gene>
<dbReference type="AlphaFoldDB" id="A0A0V0YTP7"/>
<comment type="caution">
    <text evidence="1">The sequence shown here is derived from an EMBL/GenBank/DDBJ whole genome shotgun (WGS) entry which is preliminary data.</text>
</comment>